<dbReference type="Proteomes" id="UP001174909">
    <property type="component" value="Unassembled WGS sequence"/>
</dbReference>
<evidence type="ECO:0000256" key="6">
    <source>
        <dbReference type="ARBA" id="ARBA00022771"/>
    </source>
</evidence>
<dbReference type="SUPFAM" id="SSF57850">
    <property type="entry name" value="RING/U-box"/>
    <property type="match status" value="2"/>
</dbReference>
<keyword evidence="8" id="KW-0862">Zinc</keyword>
<feature type="domain" description="Ubiquitin-like" evidence="9">
    <location>
        <begin position="3"/>
        <end position="81"/>
    </location>
</feature>
<dbReference type="PROSITE" id="PS50053">
    <property type="entry name" value="UBIQUITIN_2"/>
    <property type="match status" value="1"/>
</dbReference>
<dbReference type="GO" id="GO:0016740">
    <property type="term" value="F:transferase activity"/>
    <property type="evidence" value="ECO:0007669"/>
    <property type="project" value="UniProtKB-KW"/>
</dbReference>
<dbReference type="AlphaFoldDB" id="A0AA35SW38"/>
<accession>A0AA35SW38</accession>
<evidence type="ECO:0000256" key="5">
    <source>
        <dbReference type="ARBA" id="ARBA00022737"/>
    </source>
</evidence>
<dbReference type="SUPFAM" id="SSF54236">
    <property type="entry name" value="Ubiquitin-like"/>
    <property type="match status" value="1"/>
</dbReference>
<evidence type="ECO:0000259" key="9">
    <source>
        <dbReference type="PROSITE" id="PS50053"/>
    </source>
</evidence>
<comment type="pathway">
    <text evidence="1">Protein modification; protein ubiquitination.</text>
</comment>
<dbReference type="Gene3D" id="3.10.20.90">
    <property type="entry name" value="Phosphatidylinositol 3-kinase Catalytic Subunit, Chain A, domain 1"/>
    <property type="match status" value="1"/>
</dbReference>
<dbReference type="InterPro" id="IPR019956">
    <property type="entry name" value="Ubiquitin_dom"/>
</dbReference>
<dbReference type="Gene3D" id="1.20.120.1750">
    <property type="match status" value="1"/>
</dbReference>
<dbReference type="PRINTS" id="PR00348">
    <property type="entry name" value="UBIQUITIN"/>
</dbReference>
<dbReference type="InterPro" id="IPR044066">
    <property type="entry name" value="TRIAD_supradom"/>
</dbReference>
<evidence type="ECO:0000313" key="11">
    <source>
        <dbReference type="EMBL" id="CAI8036497.1"/>
    </source>
</evidence>
<comment type="caution">
    <text evidence="11">The sequence shown here is derived from an EMBL/GenBank/DDBJ whole genome shotgun (WGS) entry which is preliminary data.</text>
</comment>
<evidence type="ECO:0000256" key="3">
    <source>
        <dbReference type="ARBA" id="ARBA00022679"/>
    </source>
</evidence>
<keyword evidence="7" id="KW-0833">Ubl conjugation pathway</keyword>
<keyword evidence="12" id="KW-1185">Reference proteome</keyword>
<evidence type="ECO:0000256" key="8">
    <source>
        <dbReference type="ARBA" id="ARBA00022833"/>
    </source>
</evidence>
<organism evidence="11 12">
    <name type="scientific">Geodia barretti</name>
    <name type="common">Barrett's horny sponge</name>
    <dbReference type="NCBI Taxonomy" id="519541"/>
    <lineage>
        <taxon>Eukaryota</taxon>
        <taxon>Metazoa</taxon>
        <taxon>Porifera</taxon>
        <taxon>Demospongiae</taxon>
        <taxon>Heteroscleromorpha</taxon>
        <taxon>Tetractinellida</taxon>
        <taxon>Astrophorina</taxon>
        <taxon>Geodiidae</taxon>
        <taxon>Geodia</taxon>
    </lineage>
</organism>
<name>A0AA35SW38_GEOBA</name>
<evidence type="ECO:0000259" key="10">
    <source>
        <dbReference type="PROSITE" id="PS51873"/>
    </source>
</evidence>
<proteinExistence type="predicted"/>
<reference evidence="11" key="1">
    <citation type="submission" date="2023-03" db="EMBL/GenBank/DDBJ databases">
        <authorList>
            <person name="Steffen K."/>
            <person name="Cardenas P."/>
        </authorList>
    </citation>
    <scope>NUCLEOTIDE SEQUENCE</scope>
</reference>
<gene>
    <name evidence="11" type="ORF">GBAR_LOCUS20444</name>
</gene>
<sequence>MQLQLYISGINCETVSIMVHKNSTIDELFRKLEEKTGVPPDEARLIHAGKELEQKKDKQIRDYPSIVHGSTLSMLMRLLGGFDPLPEKELDALADLTLEPDMITCEDDREGKRAKMACGHAISPESLTMYCRSLLAAKKFIFLCPYVDPTDDTIRCNKEWSYIEVRRFAVLTDEEQKEFETKISENYLKKASGVQECPGCQTLCERVNPKDKRLICRICTKEKGRRFEFCWHCLHEWRDYGITKCGNVQCSNEDHRLRILREANEKYVVGVITPSCRACPRCGMLIEHIAECKHMLCCCGVEFCFICLKTKGDDGWQCGYFNTKCKSAARQVDIPGM</sequence>
<dbReference type="GO" id="GO:0009893">
    <property type="term" value="P:positive regulation of metabolic process"/>
    <property type="evidence" value="ECO:0007669"/>
    <property type="project" value="UniProtKB-ARBA"/>
</dbReference>
<keyword evidence="2" id="KW-0597">Phosphoprotein</keyword>
<dbReference type="EMBL" id="CASHTH010002873">
    <property type="protein sequence ID" value="CAI8036497.1"/>
    <property type="molecule type" value="Genomic_DNA"/>
</dbReference>
<keyword evidence="5" id="KW-0677">Repeat</keyword>
<dbReference type="Pfam" id="PF00240">
    <property type="entry name" value="ubiquitin"/>
    <property type="match status" value="1"/>
</dbReference>
<dbReference type="PROSITE" id="PS51873">
    <property type="entry name" value="TRIAD"/>
    <property type="match status" value="1"/>
</dbReference>
<evidence type="ECO:0000313" key="12">
    <source>
        <dbReference type="Proteomes" id="UP001174909"/>
    </source>
</evidence>
<keyword evidence="3" id="KW-0808">Transferase</keyword>
<protein>
    <submittedName>
        <fullName evidence="11">Ubiquitin</fullName>
    </submittedName>
</protein>
<keyword evidence="4" id="KW-0479">Metal-binding</keyword>
<evidence type="ECO:0000256" key="4">
    <source>
        <dbReference type="ARBA" id="ARBA00022723"/>
    </source>
</evidence>
<dbReference type="InterPro" id="IPR029071">
    <property type="entry name" value="Ubiquitin-like_domsf"/>
</dbReference>
<feature type="domain" description="RING-type" evidence="10">
    <location>
        <begin position="97"/>
        <end position="329"/>
    </location>
</feature>
<evidence type="ECO:0000256" key="1">
    <source>
        <dbReference type="ARBA" id="ARBA00004906"/>
    </source>
</evidence>
<dbReference type="InterPro" id="IPR000626">
    <property type="entry name" value="Ubiquitin-like_dom"/>
</dbReference>
<evidence type="ECO:0000256" key="7">
    <source>
        <dbReference type="ARBA" id="ARBA00022786"/>
    </source>
</evidence>
<keyword evidence="6" id="KW-0863">Zinc-finger</keyword>
<dbReference type="GO" id="GO:0008270">
    <property type="term" value="F:zinc ion binding"/>
    <property type="evidence" value="ECO:0007669"/>
    <property type="project" value="UniProtKB-KW"/>
</dbReference>
<evidence type="ECO:0000256" key="2">
    <source>
        <dbReference type="ARBA" id="ARBA00022553"/>
    </source>
</evidence>